<feature type="compositionally biased region" description="Gly residues" evidence="1">
    <location>
        <begin position="530"/>
        <end position="550"/>
    </location>
</feature>
<feature type="compositionally biased region" description="Basic and acidic residues" evidence="1">
    <location>
        <begin position="199"/>
        <end position="212"/>
    </location>
</feature>
<feature type="region of interest" description="Disordered" evidence="1">
    <location>
        <begin position="76"/>
        <end position="162"/>
    </location>
</feature>
<sequence length="595" mass="64594">MKLQEERIEKQIQELRMHAQVQRHGHTHLRQLGSLSPLTGSLDRSVRGGDLSSGGIGVGDASRVWLGPPYDVHRRKRRKTISGGEEVRLSRGRGKEGDGHRSNASLDEFEGVSFRSGGEESFRASEGYSRDRDHDRHQDYSEDGDQDRSRNQDYSRNQSRDVSGLVERFGGGLFDFSGFGDVSERAGDGGEEDEGAVEEGERGGEGQDEQDRTYTIGDVPRVLDEQRGSTEFVVSGASRASGTSGTSGGLRASGASPSAMSTSSADMELATPLMVPTLICDNTGTVDVGQQYQQHGGDGQEPEHEREREQEGSYGEVDEQPSYLSTDPNPRPNDDNMPPLYADVDADVEEGNSHSTSLDTLDAVLTGSGRGVLWTGSTVDGFDVPFTGAPLIVVQEATDSFTELRARFNEYREEEQNGNGGRGGVRRWVDVGPGGEESWDRDRSGDDDDGNDDGQDEGEEQDEQRAGDDNEQEEEQEEEEKEAEEEEEDHQENEVSYELVEEREEQYDDEGPYDWNVQEEGNRVPSPAVFGGGQDGYGSDSGSGSGGGYLSGHAPRSPNPAPRLPSLTPSPFVLSPIVGPVGGEGESERQKGSGD</sequence>
<feature type="compositionally biased region" description="Basic and acidic residues" evidence="1">
    <location>
        <begin position="117"/>
        <end position="153"/>
    </location>
</feature>
<evidence type="ECO:0000313" key="2">
    <source>
        <dbReference type="EMBL" id="TFK20553.1"/>
    </source>
</evidence>
<organism evidence="2 3">
    <name type="scientific">Coprinopsis marcescibilis</name>
    <name type="common">Agaric fungus</name>
    <name type="synonym">Psathyrella marcescibilis</name>
    <dbReference type="NCBI Taxonomy" id="230819"/>
    <lineage>
        <taxon>Eukaryota</taxon>
        <taxon>Fungi</taxon>
        <taxon>Dikarya</taxon>
        <taxon>Basidiomycota</taxon>
        <taxon>Agaricomycotina</taxon>
        <taxon>Agaricomycetes</taxon>
        <taxon>Agaricomycetidae</taxon>
        <taxon>Agaricales</taxon>
        <taxon>Agaricineae</taxon>
        <taxon>Psathyrellaceae</taxon>
        <taxon>Coprinopsis</taxon>
    </lineage>
</organism>
<evidence type="ECO:0000313" key="3">
    <source>
        <dbReference type="Proteomes" id="UP000307440"/>
    </source>
</evidence>
<feature type="compositionally biased region" description="Low complexity" evidence="1">
    <location>
        <begin position="235"/>
        <end position="264"/>
    </location>
</feature>
<dbReference type="EMBL" id="ML210296">
    <property type="protein sequence ID" value="TFK20553.1"/>
    <property type="molecule type" value="Genomic_DNA"/>
</dbReference>
<keyword evidence="3" id="KW-1185">Reference proteome</keyword>
<feature type="compositionally biased region" description="Basic and acidic residues" evidence="1">
    <location>
        <begin position="301"/>
        <end position="311"/>
    </location>
</feature>
<feature type="compositionally biased region" description="Acidic residues" evidence="1">
    <location>
        <begin position="469"/>
        <end position="491"/>
    </location>
</feature>
<feature type="region of interest" description="Disordered" evidence="1">
    <location>
        <begin position="177"/>
        <end position="264"/>
    </location>
</feature>
<dbReference type="Proteomes" id="UP000307440">
    <property type="component" value="Unassembled WGS sequence"/>
</dbReference>
<feature type="compositionally biased region" description="Acidic residues" evidence="1">
    <location>
        <begin position="499"/>
        <end position="512"/>
    </location>
</feature>
<feature type="compositionally biased region" description="Acidic residues" evidence="1">
    <location>
        <begin position="445"/>
        <end position="462"/>
    </location>
</feature>
<accession>A0A5C3KKW6</accession>
<evidence type="ECO:0000256" key="1">
    <source>
        <dbReference type="SAM" id="MobiDB-lite"/>
    </source>
</evidence>
<dbReference type="AlphaFoldDB" id="A0A5C3KKW6"/>
<feature type="compositionally biased region" description="Acidic residues" evidence="1">
    <location>
        <begin position="189"/>
        <end position="198"/>
    </location>
</feature>
<feature type="compositionally biased region" description="Basic and acidic residues" evidence="1">
    <location>
        <begin position="586"/>
        <end position="595"/>
    </location>
</feature>
<proteinExistence type="predicted"/>
<feature type="region of interest" description="Disordered" evidence="1">
    <location>
        <begin position="412"/>
        <end position="595"/>
    </location>
</feature>
<reference evidence="2 3" key="1">
    <citation type="journal article" date="2019" name="Nat. Ecol. Evol.">
        <title>Megaphylogeny resolves global patterns of mushroom evolution.</title>
        <authorList>
            <person name="Varga T."/>
            <person name="Krizsan K."/>
            <person name="Foldi C."/>
            <person name="Dima B."/>
            <person name="Sanchez-Garcia M."/>
            <person name="Sanchez-Ramirez S."/>
            <person name="Szollosi G.J."/>
            <person name="Szarkandi J.G."/>
            <person name="Papp V."/>
            <person name="Albert L."/>
            <person name="Andreopoulos W."/>
            <person name="Angelini C."/>
            <person name="Antonin V."/>
            <person name="Barry K.W."/>
            <person name="Bougher N.L."/>
            <person name="Buchanan P."/>
            <person name="Buyck B."/>
            <person name="Bense V."/>
            <person name="Catcheside P."/>
            <person name="Chovatia M."/>
            <person name="Cooper J."/>
            <person name="Damon W."/>
            <person name="Desjardin D."/>
            <person name="Finy P."/>
            <person name="Geml J."/>
            <person name="Haridas S."/>
            <person name="Hughes K."/>
            <person name="Justo A."/>
            <person name="Karasinski D."/>
            <person name="Kautmanova I."/>
            <person name="Kiss B."/>
            <person name="Kocsube S."/>
            <person name="Kotiranta H."/>
            <person name="LaButti K.M."/>
            <person name="Lechner B.E."/>
            <person name="Liimatainen K."/>
            <person name="Lipzen A."/>
            <person name="Lukacs Z."/>
            <person name="Mihaltcheva S."/>
            <person name="Morgado L.N."/>
            <person name="Niskanen T."/>
            <person name="Noordeloos M.E."/>
            <person name="Ohm R.A."/>
            <person name="Ortiz-Santana B."/>
            <person name="Ovrebo C."/>
            <person name="Racz N."/>
            <person name="Riley R."/>
            <person name="Savchenko A."/>
            <person name="Shiryaev A."/>
            <person name="Soop K."/>
            <person name="Spirin V."/>
            <person name="Szebenyi C."/>
            <person name="Tomsovsky M."/>
            <person name="Tulloss R.E."/>
            <person name="Uehling J."/>
            <person name="Grigoriev I.V."/>
            <person name="Vagvolgyi C."/>
            <person name="Papp T."/>
            <person name="Martin F.M."/>
            <person name="Miettinen O."/>
            <person name="Hibbett D.S."/>
            <person name="Nagy L.G."/>
        </authorList>
    </citation>
    <scope>NUCLEOTIDE SEQUENCE [LARGE SCALE GENOMIC DNA]</scope>
    <source>
        <strain evidence="2 3">CBS 121175</strain>
    </source>
</reference>
<name>A0A5C3KKW6_COPMA</name>
<gene>
    <name evidence="2" type="ORF">FA15DRAFT_123169</name>
</gene>
<feature type="compositionally biased region" description="Basic and acidic residues" evidence="1">
    <location>
        <begin position="85"/>
        <end position="101"/>
    </location>
</feature>
<protein>
    <submittedName>
        <fullName evidence="2">Uncharacterized protein</fullName>
    </submittedName>
</protein>
<feature type="region of interest" description="Disordered" evidence="1">
    <location>
        <begin position="288"/>
        <end position="342"/>
    </location>
</feature>